<dbReference type="AlphaFoldDB" id="A0A6C0EFC5"/>
<evidence type="ECO:0000256" key="3">
    <source>
        <dbReference type="ARBA" id="ARBA00022840"/>
    </source>
</evidence>
<dbReference type="GO" id="GO:0005524">
    <property type="term" value="F:ATP binding"/>
    <property type="evidence" value="ECO:0007669"/>
    <property type="project" value="UniProtKB-KW"/>
</dbReference>
<dbReference type="Pfam" id="PF08706">
    <property type="entry name" value="D5_N"/>
    <property type="match status" value="1"/>
</dbReference>
<dbReference type="Pfam" id="PF08707">
    <property type="entry name" value="PriCT_2"/>
    <property type="match status" value="1"/>
</dbReference>
<evidence type="ECO:0000259" key="4">
    <source>
        <dbReference type="PROSITE" id="PS51206"/>
    </source>
</evidence>
<dbReference type="InterPro" id="IPR014819">
    <property type="entry name" value="PriCT_2"/>
</dbReference>
<feature type="domain" description="SF3 helicase" evidence="4">
    <location>
        <begin position="571"/>
        <end position="752"/>
    </location>
</feature>
<dbReference type="PROSITE" id="PS51206">
    <property type="entry name" value="SF3_HELICASE_1"/>
    <property type="match status" value="1"/>
</dbReference>
<dbReference type="InterPro" id="IPR014015">
    <property type="entry name" value="Helicase_SF3_DNA-vir"/>
</dbReference>
<dbReference type="NCBIfam" id="TIGR01613">
    <property type="entry name" value="primase_Cterm"/>
    <property type="match status" value="1"/>
</dbReference>
<evidence type="ECO:0000313" key="5">
    <source>
        <dbReference type="EMBL" id="QHT27123.1"/>
    </source>
</evidence>
<dbReference type="Pfam" id="PF23162">
    <property type="entry name" value="AEP_C962R"/>
    <property type="match status" value="1"/>
</dbReference>
<dbReference type="InterPro" id="IPR051620">
    <property type="entry name" value="ORF904-like_C"/>
</dbReference>
<dbReference type="GO" id="GO:0016817">
    <property type="term" value="F:hydrolase activity, acting on acid anhydrides"/>
    <property type="evidence" value="ECO:0007669"/>
    <property type="project" value="InterPro"/>
</dbReference>
<dbReference type="InterPro" id="IPR056443">
    <property type="entry name" value="AEP_C962R"/>
</dbReference>
<sequence length="893" mass="104604">MSEKNELKKIEQYKKDVINFLNNRRYKDELADKPTHGAWGNVIRGRFYIEEKDNKEFIEIYSRAIENNVTDLSITEVQKEYSPIIVDIDLKYPIENYNKDKRIYDTNLVLNIIKKYNNIIQKYFDVKDDDLICSLFEKKNATKMDDICKDGFHIIYPKICAKSNIRHIIRYDVVKLCEEDGIFESFLESPDTIIDKAVVSSNGWLLYGSKKPGGQIYTLSTTYNSNLNEVVLNDGNIEINKLIKFFSLHYKKKYCKKKASVLRENLHDSDINAEINKCGININQKNIDTRIEISEAKEDLIKTACTLVKMLNNDRSKKYEDWRNVGLALHSIDDSLLSEWIEFSKKCDHKFKDGDGQGDCYKFWKQFKIPSTGKLLTIRSLAYWAKIDNPKEYELFRNEEFKRKRDDSIDGSTWKIAKSFYAKYSDRFVYSSIWYEYNNHRWNRIDDAYTIKILLSEEFQNDYRNDIIDMTIRATKISGFEKEQLQAKISATNKIIERLMNIDFKKKIIEEAKSLFFDSKFNEKLDSNPNLLGCENGVYDIEQQKFRIGHPDDFISLNTKINYIKFSEKMPYLKNIKEFLEQILPNNIVKDYIITAISTCISGEKREEKLYIFTGSGSNGKSVLMELLSNALGDYYMSCPITIITRKRGSSNETSPEKVRMKGKRCGVFQETDDGEKLNVGVMKEFTGGDKVLVRDLFKGANEMIEFKPQMQYFLTANQLPDVPSNDDGTWRRLRVIEFASKFIDNPTKPNEFKINTNLKQDIQNWAATFLSYLIHIYETKYKNVNYLKEPDEVMASTNQYKMENDFYTEYSRDRFTFTNNLKNTISRESLYADFKAWFKTNYEGKPMPKKPEFEKNINKIIGEPGRKGYQKIMFNAIIESDNESNPPNVLDV</sequence>
<evidence type="ECO:0000256" key="1">
    <source>
        <dbReference type="ARBA" id="ARBA00022741"/>
    </source>
</evidence>
<dbReference type="InterPro" id="IPR027417">
    <property type="entry name" value="P-loop_NTPase"/>
</dbReference>
<dbReference type="PANTHER" id="PTHR35372:SF2">
    <property type="entry name" value="SF3 HELICASE DOMAIN-CONTAINING PROTEIN"/>
    <property type="match status" value="1"/>
</dbReference>
<keyword evidence="2" id="KW-0378">Hydrolase</keyword>
<dbReference type="InterPro" id="IPR006500">
    <property type="entry name" value="Helicase_put_C_phage/plasmid"/>
</dbReference>
<organism evidence="5">
    <name type="scientific">viral metagenome</name>
    <dbReference type="NCBI Taxonomy" id="1070528"/>
    <lineage>
        <taxon>unclassified sequences</taxon>
        <taxon>metagenomes</taxon>
        <taxon>organismal metagenomes</taxon>
    </lineage>
</organism>
<protein>
    <recommendedName>
        <fullName evidence="4">SF3 helicase domain-containing protein</fullName>
    </recommendedName>
</protein>
<dbReference type="SUPFAM" id="SSF52540">
    <property type="entry name" value="P-loop containing nucleoside triphosphate hydrolases"/>
    <property type="match status" value="1"/>
</dbReference>
<dbReference type="SMART" id="SM00885">
    <property type="entry name" value="D5_N"/>
    <property type="match status" value="1"/>
</dbReference>
<evidence type="ECO:0000256" key="2">
    <source>
        <dbReference type="ARBA" id="ARBA00022801"/>
    </source>
</evidence>
<name>A0A6C0EFC5_9ZZZZ</name>
<keyword evidence="3" id="KW-0067">ATP-binding</keyword>
<dbReference type="EMBL" id="MN739811">
    <property type="protein sequence ID" value="QHT27123.1"/>
    <property type="molecule type" value="Genomic_DNA"/>
</dbReference>
<proteinExistence type="predicted"/>
<reference evidence="5" key="1">
    <citation type="journal article" date="2020" name="Nature">
        <title>Giant virus diversity and host interactions through global metagenomics.</title>
        <authorList>
            <person name="Schulz F."/>
            <person name="Roux S."/>
            <person name="Paez-Espino D."/>
            <person name="Jungbluth S."/>
            <person name="Walsh D.A."/>
            <person name="Denef V.J."/>
            <person name="McMahon K.D."/>
            <person name="Konstantinidis K.T."/>
            <person name="Eloe-Fadrosh E.A."/>
            <person name="Kyrpides N.C."/>
            <person name="Woyke T."/>
        </authorList>
    </citation>
    <scope>NUCLEOTIDE SEQUENCE</scope>
    <source>
        <strain evidence="5">GVMAG-M-3300023179-2</strain>
    </source>
</reference>
<dbReference type="PANTHER" id="PTHR35372">
    <property type="entry name" value="ATP BINDING PROTEIN-RELATED"/>
    <property type="match status" value="1"/>
</dbReference>
<dbReference type="Gene3D" id="3.40.50.300">
    <property type="entry name" value="P-loop containing nucleotide triphosphate hydrolases"/>
    <property type="match status" value="1"/>
</dbReference>
<dbReference type="InterPro" id="IPR014818">
    <property type="entry name" value="Phage/plasmid_primase_P4_C"/>
</dbReference>
<keyword evidence="1" id="KW-0547">Nucleotide-binding</keyword>
<accession>A0A6C0EFC5</accession>